<accession>A0A0A7EL23</accession>
<evidence type="ECO:0000256" key="2">
    <source>
        <dbReference type="SAM" id="Coils"/>
    </source>
</evidence>
<dbReference type="KEGG" id="pseo:OM33_15915"/>
<dbReference type="STRING" id="1348114.OM33_15915"/>
<evidence type="ECO:0000256" key="1">
    <source>
        <dbReference type="ARBA" id="ARBA00007613"/>
    </source>
</evidence>
<organism evidence="3 4">
    <name type="scientific">Pseudoalteromonas piratica</name>
    <dbReference type="NCBI Taxonomy" id="1348114"/>
    <lineage>
        <taxon>Bacteria</taxon>
        <taxon>Pseudomonadati</taxon>
        <taxon>Pseudomonadota</taxon>
        <taxon>Gammaproteobacteria</taxon>
        <taxon>Alteromonadales</taxon>
        <taxon>Pseudoalteromonadaceae</taxon>
        <taxon>Pseudoalteromonas</taxon>
    </lineage>
</organism>
<evidence type="ECO:0008006" key="5">
    <source>
        <dbReference type="Google" id="ProtNLM"/>
    </source>
</evidence>
<dbReference type="Gene3D" id="1.20.1600.10">
    <property type="entry name" value="Outer membrane efflux proteins (OEP)"/>
    <property type="match status" value="1"/>
</dbReference>
<dbReference type="HOGENOM" id="CLU_012817_14_2_6"/>
<comment type="similarity">
    <text evidence="1">Belongs to the outer membrane factor (OMF) (TC 1.B.17) family.</text>
</comment>
<reference evidence="3 4" key="1">
    <citation type="submission" date="2014-11" db="EMBL/GenBank/DDBJ databases">
        <title>Complete Genome Sequence of Pseudoalteromonas sp. Strain OCN003 Isolated from Kaneohe Bay, Oahu, Hawaii.</title>
        <authorList>
            <person name="Beurmann S."/>
            <person name="Videau P."/>
            <person name="Ushijima B."/>
            <person name="Smith A.M."/>
            <person name="Aeby G.S."/>
            <person name="Callahan S.M."/>
            <person name="Belcaid M."/>
        </authorList>
    </citation>
    <scope>NUCLEOTIDE SEQUENCE [LARGE SCALE GENOMIC DNA]</scope>
    <source>
        <strain evidence="3 4">OCN003</strain>
    </source>
</reference>
<dbReference type="SUPFAM" id="SSF56954">
    <property type="entry name" value="Outer membrane efflux proteins (OEP)"/>
    <property type="match status" value="1"/>
</dbReference>
<dbReference type="eggNOG" id="COG1538">
    <property type="taxonomic scope" value="Bacteria"/>
</dbReference>
<dbReference type="GO" id="GO:0015562">
    <property type="term" value="F:efflux transmembrane transporter activity"/>
    <property type="evidence" value="ECO:0007669"/>
    <property type="project" value="InterPro"/>
</dbReference>
<dbReference type="EMBL" id="CP009889">
    <property type="protein sequence ID" value="AIY66627.1"/>
    <property type="molecule type" value="Genomic_DNA"/>
</dbReference>
<proteinExistence type="inferred from homology"/>
<dbReference type="InterPro" id="IPR003423">
    <property type="entry name" value="OMP_efflux"/>
</dbReference>
<dbReference type="Proteomes" id="UP000030341">
    <property type="component" value="Chromosome 2"/>
</dbReference>
<evidence type="ECO:0000313" key="3">
    <source>
        <dbReference type="EMBL" id="AIY66627.1"/>
    </source>
</evidence>
<keyword evidence="2" id="KW-0175">Coiled coil</keyword>
<evidence type="ECO:0000313" key="4">
    <source>
        <dbReference type="Proteomes" id="UP000030341"/>
    </source>
</evidence>
<dbReference type="OrthoDB" id="9791261at2"/>
<dbReference type="RefSeq" id="WP_040135006.1">
    <property type="nucleotide sequence ID" value="NZ_CP009889.1"/>
</dbReference>
<gene>
    <name evidence="3" type="ORF">OM33_15915</name>
</gene>
<sequence>MLIKFVTTRKPINSRLLIGLNLVVASLLLAPQGASASEVVSLKTAISKTIQNHPDLTPLIYLQQANHGLIQQAGVASPVTLDVSVEDALGTGDYQGFSNSQTRLSIAWLLDGEQVDARVNLAKQQGLIYAVEKEAKALDLAAETANLFITLLEQQAQLKLATLAEKQAQKALFEITKRVEAGRVNSIDKYRAKADLAKQTLVVEDLYFEIEATKSQLAAQWQGTTEFDVTGDLTQLPNALSLEDAKAQLKNTPRFSLFASKQRVISSEIALSKAESIPAWQINTGITRDQALNDVSLSAGVSIPLGGASRSEGKIASLNASKQQQAAEAKAWLARAQTQALLLNHKLTHNTHIANALVKESLPALETASKQAELAYQQGRYRYTDWFAVKQELIQAQLELIQAYANIQRLNVELERLTGASLTTK</sequence>
<dbReference type="Pfam" id="PF02321">
    <property type="entry name" value="OEP"/>
    <property type="match status" value="1"/>
</dbReference>
<protein>
    <recommendedName>
        <fullName evidence="5">Transporter</fullName>
    </recommendedName>
</protein>
<name>A0A0A7EL23_9GAMM</name>
<dbReference type="PANTHER" id="PTHR30203:SF24">
    <property type="entry name" value="BLR4935 PROTEIN"/>
    <property type="match status" value="1"/>
</dbReference>
<dbReference type="InterPro" id="IPR010131">
    <property type="entry name" value="MdtP/NodT-like"/>
</dbReference>
<dbReference type="PANTHER" id="PTHR30203">
    <property type="entry name" value="OUTER MEMBRANE CATION EFFLUX PROTEIN"/>
    <property type="match status" value="1"/>
</dbReference>
<dbReference type="AlphaFoldDB" id="A0A0A7EL23"/>
<feature type="coiled-coil region" evidence="2">
    <location>
        <begin position="393"/>
        <end position="420"/>
    </location>
</feature>
<keyword evidence="4" id="KW-1185">Reference proteome</keyword>